<feature type="non-terminal residue" evidence="1">
    <location>
        <position position="100"/>
    </location>
</feature>
<dbReference type="AlphaFoldDB" id="A0A815XX59"/>
<reference evidence="1" key="1">
    <citation type="submission" date="2021-02" db="EMBL/GenBank/DDBJ databases">
        <authorList>
            <person name="Nowell W R."/>
        </authorList>
    </citation>
    <scope>NUCLEOTIDE SEQUENCE</scope>
</reference>
<sequence length="100" mass="11518">MYNNNNNNITPLNTIETLNNNRTVIHIGEPTLSSQQYTDTKSVNDIINRFNTFNTSPTPTVWDGQYTFTNETPPILIYHLRLPFETLMDSIRIQADAELD</sequence>
<evidence type="ECO:0000313" key="2">
    <source>
        <dbReference type="Proteomes" id="UP000663852"/>
    </source>
</evidence>
<evidence type="ECO:0000313" key="1">
    <source>
        <dbReference type="EMBL" id="CAF1563169.1"/>
    </source>
</evidence>
<accession>A0A815XX59</accession>
<protein>
    <submittedName>
        <fullName evidence="1">Uncharacterized protein</fullName>
    </submittedName>
</protein>
<name>A0A815XX59_ADIRI</name>
<gene>
    <name evidence="1" type="ORF">EDS130_LOCUS46687</name>
</gene>
<organism evidence="1 2">
    <name type="scientific">Adineta ricciae</name>
    <name type="common">Rotifer</name>
    <dbReference type="NCBI Taxonomy" id="249248"/>
    <lineage>
        <taxon>Eukaryota</taxon>
        <taxon>Metazoa</taxon>
        <taxon>Spiralia</taxon>
        <taxon>Gnathifera</taxon>
        <taxon>Rotifera</taxon>
        <taxon>Eurotatoria</taxon>
        <taxon>Bdelloidea</taxon>
        <taxon>Adinetida</taxon>
        <taxon>Adinetidae</taxon>
        <taxon>Adineta</taxon>
    </lineage>
</organism>
<dbReference type="Proteomes" id="UP000663852">
    <property type="component" value="Unassembled WGS sequence"/>
</dbReference>
<dbReference type="EMBL" id="CAJNOJ010003161">
    <property type="protein sequence ID" value="CAF1563169.1"/>
    <property type="molecule type" value="Genomic_DNA"/>
</dbReference>
<comment type="caution">
    <text evidence="1">The sequence shown here is derived from an EMBL/GenBank/DDBJ whole genome shotgun (WGS) entry which is preliminary data.</text>
</comment>
<proteinExistence type="predicted"/>